<dbReference type="InterPro" id="IPR004615">
    <property type="entry name" value="DNA_pol_III_psi"/>
</dbReference>
<proteinExistence type="predicted"/>
<dbReference type="InterPro" id="IPR036654">
    <property type="entry name" value="DNA_pol_III_psi_sf"/>
</dbReference>
<comment type="caution">
    <text evidence="1">The sequence shown here is derived from an EMBL/GenBank/DDBJ whole genome shotgun (WGS) entry which is preliminary data.</text>
</comment>
<protein>
    <submittedName>
        <fullName evidence="1">DNA polymerase III subunit psi</fullName>
    </submittedName>
</protein>
<dbReference type="AlphaFoldDB" id="A0A937DGJ7"/>
<dbReference type="GO" id="GO:0003887">
    <property type="term" value="F:DNA-directed DNA polymerase activity"/>
    <property type="evidence" value="ECO:0007669"/>
    <property type="project" value="InterPro"/>
</dbReference>
<dbReference type="GO" id="GO:0006260">
    <property type="term" value="P:DNA replication"/>
    <property type="evidence" value="ECO:0007669"/>
    <property type="project" value="InterPro"/>
</dbReference>
<gene>
    <name evidence="1" type="ORF">JKP34_06290</name>
</gene>
<name>A0A937DGJ7_9BACT</name>
<dbReference type="GO" id="GO:0008408">
    <property type="term" value="F:3'-5' exonuclease activity"/>
    <property type="evidence" value="ECO:0007669"/>
    <property type="project" value="InterPro"/>
</dbReference>
<evidence type="ECO:0000313" key="1">
    <source>
        <dbReference type="EMBL" id="MBL0764853.1"/>
    </source>
</evidence>
<dbReference type="Pfam" id="PF03603">
    <property type="entry name" value="DNA_III_psi"/>
    <property type="match status" value="1"/>
</dbReference>
<sequence>MHIEDEYLHLIFGDDVVYLSSDAQSTNADKSVVAEEAVKVETEESPVAEVKEEAAAYEKPPRAIVLIHEILKVEHKTLLEKILGAINISMDDVQLIQSHPEKFTSLSGTQLFLSFHPNYAPKGEYEINIINNIKVIYAHALAELDQNITYKKQLWGNLKKLA</sequence>
<evidence type="ECO:0000313" key="2">
    <source>
        <dbReference type="Proteomes" id="UP000642920"/>
    </source>
</evidence>
<accession>A0A937DGJ7</accession>
<dbReference type="Proteomes" id="UP000642920">
    <property type="component" value="Unassembled WGS sequence"/>
</dbReference>
<dbReference type="RefSeq" id="WP_201918818.1">
    <property type="nucleotide sequence ID" value="NZ_JAERQG010000001.1"/>
</dbReference>
<organism evidence="1 2">
    <name type="scientific">Marivirga atlantica</name>
    <dbReference type="NCBI Taxonomy" id="1548457"/>
    <lineage>
        <taxon>Bacteria</taxon>
        <taxon>Pseudomonadati</taxon>
        <taxon>Bacteroidota</taxon>
        <taxon>Cytophagia</taxon>
        <taxon>Cytophagales</taxon>
        <taxon>Marivirgaceae</taxon>
        <taxon>Marivirga</taxon>
    </lineage>
</organism>
<keyword evidence="2" id="KW-1185">Reference proteome</keyword>
<dbReference type="EMBL" id="JAERQG010000001">
    <property type="protein sequence ID" value="MBL0764853.1"/>
    <property type="molecule type" value="Genomic_DNA"/>
</dbReference>
<reference evidence="1" key="1">
    <citation type="submission" date="2021-01" db="EMBL/GenBank/DDBJ databases">
        <title>Marivirga sp. nov., isolated from intertidal surface sediments.</title>
        <authorList>
            <person name="Zhang M."/>
        </authorList>
    </citation>
    <scope>NUCLEOTIDE SEQUENCE</scope>
    <source>
        <strain evidence="1">SM1354</strain>
    </source>
</reference>
<dbReference type="Gene3D" id="3.40.50.10220">
    <property type="entry name" value="DNA polymerase III, psi subunit"/>
    <property type="match status" value="1"/>
</dbReference>
<dbReference type="SUPFAM" id="SSF102220">
    <property type="entry name" value="DNA polymerase III psi subunit"/>
    <property type="match status" value="1"/>
</dbReference>